<evidence type="ECO:0000313" key="2">
    <source>
        <dbReference type="Proteomes" id="UP000216188"/>
    </source>
</evidence>
<dbReference type="Proteomes" id="UP000216188">
    <property type="component" value="Unassembled WGS sequence"/>
</dbReference>
<name>A0A256GL53_9HYPH</name>
<protein>
    <submittedName>
        <fullName evidence="1">Uncharacterized protein</fullName>
    </submittedName>
</protein>
<gene>
    <name evidence="1" type="ORF">CEV34_1870</name>
</gene>
<dbReference type="EMBL" id="NNRM01000017">
    <property type="protein sequence ID" value="OYR27728.1"/>
    <property type="molecule type" value="Genomic_DNA"/>
</dbReference>
<organism evidence="1 2">
    <name type="scientific">Brucella pseudogrignonensis</name>
    <dbReference type="NCBI Taxonomy" id="419475"/>
    <lineage>
        <taxon>Bacteria</taxon>
        <taxon>Pseudomonadati</taxon>
        <taxon>Pseudomonadota</taxon>
        <taxon>Alphaproteobacteria</taxon>
        <taxon>Hyphomicrobiales</taxon>
        <taxon>Brucellaceae</taxon>
        <taxon>Brucella/Ochrobactrum group</taxon>
        <taxon>Brucella</taxon>
    </lineage>
</organism>
<sequence length="85" mass="10006">MHGYLLNHSTQRAVLHLHRVLSKNRFTLFGTRRLFQRALSKNCFAIFGTRCLFPRLIGASLPKRNRKSIHMQTAYSRTNRSFTWA</sequence>
<keyword evidence="2" id="KW-1185">Reference proteome</keyword>
<accession>A0A256GL53</accession>
<reference evidence="1 2" key="1">
    <citation type="submission" date="2017-07" db="EMBL/GenBank/DDBJ databases">
        <title>Phylogenetic study on the rhizospheric bacterium Ochrobactrum sp. A44.</title>
        <authorList>
            <person name="Krzyzanowska D.M."/>
            <person name="Ossowicki A."/>
            <person name="Rajewska M."/>
            <person name="Maciag T."/>
            <person name="Kaczynski Z."/>
            <person name="Czerwicka M."/>
            <person name="Jafra S."/>
        </authorList>
    </citation>
    <scope>NUCLEOTIDE SEQUENCE [LARGE SCALE GENOMIC DNA]</scope>
    <source>
        <strain evidence="1 2">CCUG 30717</strain>
    </source>
</reference>
<proteinExistence type="predicted"/>
<comment type="caution">
    <text evidence="1">The sequence shown here is derived from an EMBL/GenBank/DDBJ whole genome shotgun (WGS) entry which is preliminary data.</text>
</comment>
<evidence type="ECO:0000313" key="1">
    <source>
        <dbReference type="EMBL" id="OYR27728.1"/>
    </source>
</evidence>
<dbReference type="AlphaFoldDB" id="A0A256GL53"/>